<evidence type="ECO:0000313" key="2">
    <source>
        <dbReference type="EMBL" id="AEK30393.1"/>
    </source>
</evidence>
<evidence type="ECO:0000256" key="1">
    <source>
        <dbReference type="SAM" id="SignalP"/>
    </source>
</evidence>
<protein>
    <submittedName>
        <fullName evidence="2">Hypothetical secreted protein</fullName>
    </submittedName>
</protein>
<gene>
    <name evidence="2" type="ORF">BALAC2494_01129</name>
</gene>
<dbReference type="EMBL" id="CP002915">
    <property type="protein sequence ID" value="AEK30393.1"/>
    <property type="molecule type" value="Genomic_DNA"/>
</dbReference>
<feature type="chain" id="PRO_5033066022" evidence="1">
    <location>
        <begin position="26"/>
        <end position="79"/>
    </location>
</feature>
<name>A0A806FIL5_BIFAN</name>
<dbReference type="Proteomes" id="UP000008394">
    <property type="component" value="Chromosome"/>
</dbReference>
<feature type="signal peptide" evidence="1">
    <location>
        <begin position="1"/>
        <end position="25"/>
    </location>
</feature>
<organism evidence="2 3">
    <name type="scientific">Bifidobacterium animalis subsp. lactis CNCM I-2494</name>
    <dbReference type="NCBI Taxonomy" id="1042403"/>
    <lineage>
        <taxon>Bacteria</taxon>
        <taxon>Bacillati</taxon>
        <taxon>Actinomycetota</taxon>
        <taxon>Actinomycetes</taxon>
        <taxon>Bifidobacteriales</taxon>
        <taxon>Bifidobacteriaceae</taxon>
        <taxon>Bifidobacterium</taxon>
    </lineage>
</organism>
<accession>A0A806FIL5</accession>
<reference evidence="2 3" key="1">
    <citation type="journal article" date="2011" name="J. Bacteriol.">
        <title>Genome Sequence of the Probiotic Strain Bifidobacterium animalis subsp. lactis CNCM I-2494.</title>
        <authorList>
            <person name="Chervaux C."/>
            <person name="Grimaldi C."/>
            <person name="Bolotin A."/>
            <person name="Quinquis B."/>
            <person name="Legrain-Raspaud S."/>
            <person name="van Hylckama Vlieg J.E."/>
            <person name="Denariaz G."/>
            <person name="Smokvina T."/>
        </authorList>
    </citation>
    <scope>NUCLEOTIDE SEQUENCE [LARGE SCALE GENOMIC DNA]</scope>
    <source>
        <strain evidence="2 3">CNCM I-2494</strain>
    </source>
</reference>
<dbReference type="KEGG" id="bnm:BALAC2494_01129"/>
<dbReference type="AlphaFoldDB" id="A0A806FIL5"/>
<proteinExistence type="predicted"/>
<sequence>MMFKRVFWVAAGVVLGVLAVSKATAYVRANTPDKARQFLLGPDQENVGMRTLQGLIDQFRQAQQAREEELNRQYTAKLS</sequence>
<keyword evidence="1" id="KW-0732">Signal</keyword>
<evidence type="ECO:0000313" key="3">
    <source>
        <dbReference type="Proteomes" id="UP000008394"/>
    </source>
</evidence>